<reference evidence="1" key="1">
    <citation type="submission" date="2020-09" db="EMBL/GenBank/DDBJ databases">
        <title>Genome-Enabled Discovery of Anthraquinone Biosynthesis in Senna tora.</title>
        <authorList>
            <person name="Kang S.-H."/>
            <person name="Pandey R.P."/>
            <person name="Lee C.-M."/>
            <person name="Sim J.-S."/>
            <person name="Jeong J.-T."/>
            <person name="Choi B.-S."/>
            <person name="Jung M."/>
            <person name="Ginzburg D."/>
            <person name="Zhao K."/>
            <person name="Won S.Y."/>
            <person name="Oh T.-J."/>
            <person name="Yu Y."/>
            <person name="Kim N.-H."/>
            <person name="Lee O.R."/>
            <person name="Lee T.-H."/>
            <person name="Bashyal P."/>
            <person name="Kim T.-S."/>
            <person name="Lee W.-H."/>
            <person name="Kawkins C."/>
            <person name="Kim C.-K."/>
            <person name="Kim J.S."/>
            <person name="Ahn B.O."/>
            <person name="Rhee S.Y."/>
            <person name="Sohng J.K."/>
        </authorList>
    </citation>
    <scope>NUCLEOTIDE SEQUENCE</scope>
    <source>
        <tissue evidence="1">Leaf</tissue>
    </source>
</reference>
<protein>
    <submittedName>
        <fullName evidence="1">Uncharacterized protein</fullName>
    </submittedName>
</protein>
<organism evidence="1 2">
    <name type="scientific">Senna tora</name>
    <dbReference type="NCBI Taxonomy" id="362788"/>
    <lineage>
        <taxon>Eukaryota</taxon>
        <taxon>Viridiplantae</taxon>
        <taxon>Streptophyta</taxon>
        <taxon>Embryophyta</taxon>
        <taxon>Tracheophyta</taxon>
        <taxon>Spermatophyta</taxon>
        <taxon>Magnoliopsida</taxon>
        <taxon>eudicotyledons</taxon>
        <taxon>Gunneridae</taxon>
        <taxon>Pentapetalae</taxon>
        <taxon>rosids</taxon>
        <taxon>fabids</taxon>
        <taxon>Fabales</taxon>
        <taxon>Fabaceae</taxon>
        <taxon>Caesalpinioideae</taxon>
        <taxon>Cassia clade</taxon>
        <taxon>Senna</taxon>
    </lineage>
</organism>
<dbReference type="Proteomes" id="UP000634136">
    <property type="component" value="Unassembled WGS sequence"/>
</dbReference>
<keyword evidence="2" id="KW-1185">Reference proteome</keyword>
<sequence>MEKRKNGKVEGLGKMGCSGAMEEVWKIDGVGGGDLGKREKEEEKDKISGEILAGKHGGGVILGLWRRREG</sequence>
<proteinExistence type="predicted"/>
<evidence type="ECO:0000313" key="2">
    <source>
        <dbReference type="Proteomes" id="UP000634136"/>
    </source>
</evidence>
<dbReference type="EMBL" id="JAAIUW010000145">
    <property type="protein sequence ID" value="KAF7800841.1"/>
    <property type="molecule type" value="Genomic_DNA"/>
</dbReference>
<evidence type="ECO:0000313" key="1">
    <source>
        <dbReference type="EMBL" id="KAF7800841.1"/>
    </source>
</evidence>
<accession>A0A834W027</accession>
<dbReference type="AlphaFoldDB" id="A0A834W027"/>
<gene>
    <name evidence="1" type="ORF">G2W53_044665</name>
</gene>
<name>A0A834W027_9FABA</name>
<comment type="caution">
    <text evidence="1">The sequence shown here is derived from an EMBL/GenBank/DDBJ whole genome shotgun (WGS) entry which is preliminary data.</text>
</comment>